<dbReference type="Proteomes" id="UP001608902">
    <property type="component" value="Unassembled WGS sequence"/>
</dbReference>
<feature type="compositionally biased region" description="Low complexity" evidence="1">
    <location>
        <begin position="360"/>
        <end position="376"/>
    </location>
</feature>
<evidence type="ECO:0000313" key="3">
    <source>
        <dbReference type="EMBL" id="MFH4980257.1"/>
    </source>
</evidence>
<dbReference type="AlphaFoldDB" id="A0ABD6EUL5"/>
<dbReference type="Pfam" id="PF21855">
    <property type="entry name" value="Treslin_STD"/>
    <property type="match status" value="1"/>
</dbReference>
<dbReference type="InterPro" id="IPR053920">
    <property type="entry name" value="Treslin_STD"/>
</dbReference>
<name>A0ABD6EUL5_9BILA</name>
<feature type="region of interest" description="Disordered" evidence="1">
    <location>
        <begin position="619"/>
        <end position="644"/>
    </location>
</feature>
<dbReference type="EMBL" id="JBGFUD010005290">
    <property type="protein sequence ID" value="MFH4980257.1"/>
    <property type="molecule type" value="Genomic_DNA"/>
</dbReference>
<feature type="compositionally biased region" description="Basic and acidic residues" evidence="1">
    <location>
        <begin position="60"/>
        <end position="75"/>
    </location>
</feature>
<feature type="compositionally biased region" description="Polar residues" evidence="1">
    <location>
        <begin position="626"/>
        <end position="641"/>
    </location>
</feature>
<sequence>MATSDEKLRKFEENAYIVYQQYFPERRIARDEVPYAKIHSIMTEYFVKAGVIPPSMDSPYNKRDDCSSSAEERNETTTAEASDDSSSRLSFLDENFLFQTRSVVRAANLERDGVDIKTSPKCPKQVRKLRQIRERRRQANFTEECAVFRCSEDDLPATFSSFWKKLIETRSTPIECYHITINSLLTFFSQISWPSSVQRLTNEFISQCVLQSSTQLREWYDANIEKIDKNKLILEYEVFTLLDLYYIKDQKQLGKSDVPDKLRFIYMATEPSHMRQFLDEVITDEFGHIIPEIISQIYEELCIELPCDLEDYGRCAKSHNEQPFPVVNVKKTNHRVASLDRFFNEEDNSPGLSERDVPKRSSTSSKSSKLSSSLLHSARRSSRGSHNSLNGLEKCTPVKRRKANNHIFSEEECKKALSRRSLRIPETPESKMCKKRPRSVDGEGSKDVVLQTPIEKISKFKRGKSQKLVTLLEASENRLKALNGASLNSLSMSQCSFTAKSTPVRTKINASAFLPSPGPIIPTINSRHTKRNGSAKFNLQQKLEQCSSQNSSASPMKTENVPPNASHLENISNEVELDRAVIDRYRRRMENIRQWARKTDKNEVFYGRCATRRNLFVEAKEESDSPRISTRSLTANSSSKNRSGHFVSHNNCVYMAHALLNVHNKTPLSPSKAPKNSPFKLHRLVRPATKSDRKRLSKLRMRIQKERLNATATSGTLPHADSA</sequence>
<feature type="region of interest" description="Disordered" evidence="1">
    <location>
        <begin position="346"/>
        <end position="396"/>
    </location>
</feature>
<accession>A0ABD6EUL5</accession>
<evidence type="ECO:0000259" key="2">
    <source>
        <dbReference type="Pfam" id="PF21855"/>
    </source>
</evidence>
<feature type="region of interest" description="Disordered" evidence="1">
    <location>
        <begin position="57"/>
        <end position="86"/>
    </location>
</feature>
<gene>
    <name evidence="3" type="ORF">AB6A40_006966</name>
</gene>
<evidence type="ECO:0000313" key="4">
    <source>
        <dbReference type="Proteomes" id="UP001608902"/>
    </source>
</evidence>
<comment type="caution">
    <text evidence="3">The sequence shown here is derived from an EMBL/GenBank/DDBJ whole genome shotgun (WGS) entry which is preliminary data.</text>
</comment>
<feature type="region of interest" description="Disordered" evidence="1">
    <location>
        <begin position="547"/>
        <end position="566"/>
    </location>
</feature>
<organism evidence="3 4">
    <name type="scientific">Gnathostoma spinigerum</name>
    <dbReference type="NCBI Taxonomy" id="75299"/>
    <lineage>
        <taxon>Eukaryota</taxon>
        <taxon>Metazoa</taxon>
        <taxon>Ecdysozoa</taxon>
        <taxon>Nematoda</taxon>
        <taxon>Chromadorea</taxon>
        <taxon>Rhabditida</taxon>
        <taxon>Spirurina</taxon>
        <taxon>Gnathostomatomorpha</taxon>
        <taxon>Gnathostomatoidea</taxon>
        <taxon>Gnathostomatidae</taxon>
        <taxon>Gnathostoma</taxon>
    </lineage>
</organism>
<reference evidence="3 4" key="1">
    <citation type="submission" date="2024-08" db="EMBL/GenBank/DDBJ databases">
        <title>Gnathostoma spinigerum genome.</title>
        <authorList>
            <person name="Gonzalez-Bertolin B."/>
            <person name="Monzon S."/>
            <person name="Zaballos A."/>
            <person name="Jimenez P."/>
            <person name="Dekumyoy P."/>
            <person name="Varona S."/>
            <person name="Cuesta I."/>
            <person name="Sumanam S."/>
            <person name="Adisakwattana P."/>
            <person name="Gasser R.B."/>
            <person name="Hernandez-Gonzalez A."/>
            <person name="Young N.D."/>
            <person name="Perteguer M.J."/>
        </authorList>
    </citation>
    <scope>NUCLEOTIDE SEQUENCE [LARGE SCALE GENOMIC DNA]</scope>
    <source>
        <strain evidence="3">AL3</strain>
        <tissue evidence="3">Liver</tissue>
    </source>
</reference>
<protein>
    <recommendedName>
        <fullName evidence="2">Treslin STD domain-containing protein</fullName>
    </recommendedName>
</protein>
<keyword evidence="4" id="KW-1185">Reference proteome</keyword>
<evidence type="ECO:0000256" key="1">
    <source>
        <dbReference type="SAM" id="MobiDB-lite"/>
    </source>
</evidence>
<proteinExistence type="predicted"/>
<feature type="domain" description="Treslin STD" evidence="2">
    <location>
        <begin position="163"/>
        <end position="301"/>
    </location>
</feature>